<feature type="domain" description="Amidohydrolase-related" evidence="2">
    <location>
        <begin position="3"/>
        <end position="275"/>
    </location>
</feature>
<dbReference type="Proteomes" id="UP000616201">
    <property type="component" value="Unassembled WGS sequence"/>
</dbReference>
<dbReference type="AlphaFoldDB" id="A0A928YQI6"/>
<keyword evidence="4" id="KW-1185">Reference proteome</keyword>
<proteinExistence type="inferred from homology"/>
<dbReference type="RefSeq" id="WP_196936484.1">
    <property type="nucleotide sequence ID" value="NZ_MU158698.1"/>
</dbReference>
<organism evidence="3 4">
    <name type="scientific">Sphingobacterium hungaricum</name>
    <dbReference type="NCBI Taxonomy" id="2082723"/>
    <lineage>
        <taxon>Bacteria</taxon>
        <taxon>Pseudomonadati</taxon>
        <taxon>Bacteroidota</taxon>
        <taxon>Sphingobacteriia</taxon>
        <taxon>Sphingobacteriales</taxon>
        <taxon>Sphingobacteriaceae</taxon>
        <taxon>Sphingobacterium</taxon>
    </lineage>
</organism>
<comment type="caution">
    <text evidence="3">The sequence shown here is derived from an EMBL/GenBank/DDBJ whole genome shotgun (WGS) entry which is preliminary data.</text>
</comment>
<accession>A0A928YQI6</accession>
<evidence type="ECO:0000256" key="1">
    <source>
        <dbReference type="ARBA" id="ARBA00038310"/>
    </source>
</evidence>
<protein>
    <submittedName>
        <fullName evidence="3">Amidohydrolase</fullName>
    </submittedName>
</protein>
<evidence type="ECO:0000313" key="3">
    <source>
        <dbReference type="EMBL" id="MBE8714266.1"/>
    </source>
</evidence>
<evidence type="ECO:0000259" key="2">
    <source>
        <dbReference type="Pfam" id="PF04909"/>
    </source>
</evidence>
<dbReference type="SUPFAM" id="SSF51556">
    <property type="entry name" value="Metallo-dependent hydrolases"/>
    <property type="match status" value="1"/>
</dbReference>
<comment type="similarity">
    <text evidence="1">Belongs to the metallo-dependent hydrolases superfamily.</text>
</comment>
<dbReference type="PANTHER" id="PTHR43569">
    <property type="entry name" value="AMIDOHYDROLASE"/>
    <property type="match status" value="1"/>
</dbReference>
<dbReference type="PANTHER" id="PTHR43569:SF2">
    <property type="entry name" value="AMIDOHYDROLASE-RELATED DOMAIN-CONTAINING PROTEIN"/>
    <property type="match status" value="1"/>
</dbReference>
<evidence type="ECO:0000313" key="4">
    <source>
        <dbReference type="Proteomes" id="UP000616201"/>
    </source>
</evidence>
<dbReference type="Gene3D" id="3.20.20.140">
    <property type="entry name" value="Metal-dependent hydrolases"/>
    <property type="match status" value="1"/>
</dbReference>
<dbReference type="Pfam" id="PF04909">
    <property type="entry name" value="Amidohydro_2"/>
    <property type="match status" value="1"/>
</dbReference>
<dbReference type="GO" id="GO:0016787">
    <property type="term" value="F:hydrolase activity"/>
    <property type="evidence" value="ECO:0007669"/>
    <property type="project" value="InterPro"/>
</dbReference>
<dbReference type="InterPro" id="IPR032466">
    <property type="entry name" value="Metal_Hydrolase"/>
</dbReference>
<dbReference type="InterPro" id="IPR052350">
    <property type="entry name" value="Metallo-dep_Lactonases"/>
</dbReference>
<name>A0A928YQI6_9SPHI</name>
<reference evidence="3" key="1">
    <citation type="submission" date="2018-02" db="EMBL/GenBank/DDBJ databases">
        <authorList>
            <person name="Vasarhelyi B.M."/>
            <person name="Deshmukh S."/>
            <person name="Balint B."/>
            <person name="Kukolya J."/>
        </authorList>
    </citation>
    <scope>NUCLEOTIDE SEQUENCE</scope>
    <source>
        <strain evidence="3">KB22</strain>
    </source>
</reference>
<dbReference type="InterPro" id="IPR006680">
    <property type="entry name" value="Amidohydro-rel"/>
</dbReference>
<sequence length="275" mass="31591">MRIDAHQHFWIYDAVKDAWITDEMAVLQRNFMPTDLAPVLKANQIDGVIAVQADQSLQETQFLVDLSTMYAMIKAVVGWVDLQSPTLHEQLNHFRQFPIIKGFRHIVEAESDPDFLLRDAVQGGIEKLTEYGYTYDLLVKPIHYPAALSCVRNNPEQQFILDHMAKPNIKDKAFEDWAQFIDELGRLPNVACKISGLATESDWENWELVDFAPYIQHAVRSFGKDRLLFGSDWPVCYLAASYEEVIAIVENNLVDFTSAELNGFWGENAKRIYKF</sequence>
<dbReference type="EMBL" id="PRDK01000006">
    <property type="protein sequence ID" value="MBE8714266.1"/>
    <property type="molecule type" value="Genomic_DNA"/>
</dbReference>
<gene>
    <name evidence="3" type="ORF">C4F49_11285</name>
</gene>